<evidence type="ECO:0000313" key="4">
    <source>
        <dbReference type="Proteomes" id="UP000185279"/>
    </source>
</evidence>
<dbReference type="EMBL" id="KJ019064">
    <property type="protein sequence ID" value="AIX22790.1"/>
    <property type="molecule type" value="Genomic_DNA"/>
</dbReference>
<dbReference type="EMBL" id="KJ019027">
    <property type="protein sequence ID" value="AIX14416.1"/>
    <property type="molecule type" value="Genomic_DNA"/>
</dbReference>
<proteinExistence type="predicted"/>
<reference evidence="3 4" key="1">
    <citation type="submission" date="2013-12" db="EMBL/GenBank/DDBJ databases">
        <title>Ecological redundancy of diverse viral populations within a natural community.</title>
        <authorList>
            <person name="Gregory A.C."/>
            <person name="LaButti K."/>
            <person name="Copeland A."/>
            <person name="Woyke T."/>
            <person name="Sullivan M.B."/>
        </authorList>
    </citation>
    <scope>NUCLEOTIDE SEQUENCE [LARGE SCALE GENOMIC DNA]</scope>
    <source>
        <strain evidence="1">Syn7803C43</strain>
        <strain evidence="2">Syn7803C98</strain>
    </source>
</reference>
<gene>
    <name evidence="1" type="ORF">Syn7803C43_21</name>
    <name evidence="2" type="ORF">Syn7803C98_22</name>
</gene>
<name>A0A0E3F9Z6_9CAUD</name>
<protein>
    <submittedName>
        <fullName evidence="2">Uncharacterized protein</fullName>
    </submittedName>
</protein>
<evidence type="ECO:0000313" key="1">
    <source>
        <dbReference type="EMBL" id="AIX14416.1"/>
    </source>
</evidence>
<sequence>MWLCVARKNKTAYDEVSYWEMVMGMFDTIHCNYDLGAGFWNRDLQTKDLEGCCEYWLDPAGKLWQIDYSGTQDFEDATCRNTVSNGNRGKIRPCYITKEMEVYPASWDSHYAPFPRQTITFVEGQLCMNP</sequence>
<accession>A0A0E3F9Z6</accession>
<dbReference type="OrthoDB" id="16433at10239"/>
<evidence type="ECO:0000313" key="3">
    <source>
        <dbReference type="Proteomes" id="UP000185278"/>
    </source>
</evidence>
<organism evidence="2 3">
    <name type="scientific">Synechococcus phage ACG-2014c</name>
    <dbReference type="NCBI Taxonomy" id="1079998"/>
    <lineage>
        <taxon>Viruses</taxon>
        <taxon>Duplodnaviria</taxon>
        <taxon>Heunggongvirae</taxon>
        <taxon>Uroviricota</taxon>
        <taxon>Caudoviricetes</taxon>
        <taxon>Pantevenvirales</taxon>
        <taxon>Kyanoviridae</taxon>
        <taxon>Namakavirus</taxon>
        <taxon>Namakavirus smbcm6</taxon>
    </lineage>
</organism>
<evidence type="ECO:0000313" key="2">
    <source>
        <dbReference type="EMBL" id="AIX22790.1"/>
    </source>
</evidence>
<dbReference type="RefSeq" id="YP_007001749.1">
    <property type="nucleotide sequence ID" value="NC_019444.1"/>
</dbReference>
<dbReference type="Proteomes" id="UP000185278">
    <property type="component" value="Segment"/>
</dbReference>
<dbReference type="Proteomes" id="UP000185279">
    <property type="component" value="Segment"/>
</dbReference>